<evidence type="ECO:0000313" key="4">
    <source>
        <dbReference type="Proteomes" id="UP000270299"/>
    </source>
</evidence>
<organism evidence="3 4">
    <name type="scientific">Mycetocola manganoxydans</name>
    <dbReference type="NCBI Taxonomy" id="699879"/>
    <lineage>
        <taxon>Bacteria</taxon>
        <taxon>Bacillati</taxon>
        <taxon>Actinomycetota</taxon>
        <taxon>Actinomycetes</taxon>
        <taxon>Micrococcales</taxon>
        <taxon>Microbacteriaceae</taxon>
        <taxon>Mycetocola</taxon>
    </lineage>
</organism>
<feature type="transmembrane region" description="Helical" evidence="2">
    <location>
        <begin position="34"/>
        <end position="59"/>
    </location>
</feature>
<dbReference type="EMBL" id="RCUV01000018">
    <property type="protein sequence ID" value="RLP68867.1"/>
    <property type="molecule type" value="Genomic_DNA"/>
</dbReference>
<dbReference type="RefSeq" id="WP_121673729.1">
    <property type="nucleotide sequence ID" value="NZ_BMXM01000010.1"/>
</dbReference>
<sequence length="97" mass="10089">MRALHAHLVLLLTASFLVLAVAQGEPSTVLVAGVAVLAASALLGARYLAVIIIALRLMVGSRSREHRESLTRIPAPSHPNTAGRPQPRAPGLSEAVA</sequence>
<keyword evidence="4" id="KW-1185">Reference proteome</keyword>
<keyword evidence="2" id="KW-0812">Transmembrane</keyword>
<dbReference type="InterPro" id="IPR045635">
    <property type="entry name" value="DUF6412"/>
</dbReference>
<proteinExistence type="predicted"/>
<evidence type="ECO:0000256" key="1">
    <source>
        <dbReference type="SAM" id="MobiDB-lite"/>
    </source>
</evidence>
<dbReference type="AlphaFoldDB" id="A0A3L6ZLW1"/>
<name>A0A3L6ZLW1_9MICO</name>
<comment type="caution">
    <text evidence="3">The sequence shown here is derived from an EMBL/GenBank/DDBJ whole genome shotgun (WGS) entry which is preliminary data.</text>
</comment>
<dbReference type="Pfam" id="PF19950">
    <property type="entry name" value="DUF6412"/>
    <property type="match status" value="1"/>
</dbReference>
<dbReference type="Proteomes" id="UP000270299">
    <property type="component" value="Unassembled WGS sequence"/>
</dbReference>
<keyword evidence="2" id="KW-0472">Membrane</keyword>
<feature type="region of interest" description="Disordered" evidence="1">
    <location>
        <begin position="68"/>
        <end position="97"/>
    </location>
</feature>
<reference evidence="3 4" key="1">
    <citation type="submission" date="2018-10" db="EMBL/GenBank/DDBJ databases">
        <authorList>
            <person name="Li J."/>
        </authorList>
    </citation>
    <scope>NUCLEOTIDE SEQUENCE [LARGE SCALE GENOMIC DNA]</scope>
    <source>
        <strain evidence="3 4">CCTCC AB209002</strain>
    </source>
</reference>
<protein>
    <submittedName>
        <fullName evidence="3">Uncharacterized protein</fullName>
    </submittedName>
</protein>
<evidence type="ECO:0000313" key="3">
    <source>
        <dbReference type="EMBL" id="RLP68867.1"/>
    </source>
</evidence>
<gene>
    <name evidence="3" type="ORF">D9V29_12885</name>
</gene>
<keyword evidence="2" id="KW-1133">Transmembrane helix</keyword>
<accession>A0A3L6ZLW1</accession>
<dbReference type="OrthoDB" id="4981681at2"/>
<evidence type="ECO:0000256" key="2">
    <source>
        <dbReference type="SAM" id="Phobius"/>
    </source>
</evidence>